<evidence type="ECO:0000313" key="3">
    <source>
        <dbReference type="EMBL" id="EDV52503.1"/>
    </source>
</evidence>
<dbReference type="KEGG" id="der:6545925"/>
<dbReference type="PANTHER" id="PTHR22761:SF96">
    <property type="entry name" value="BCDNA.GH08385"/>
    <property type="match status" value="1"/>
</dbReference>
<reference evidence="3 4" key="1">
    <citation type="journal article" date="2007" name="Nature">
        <title>Evolution of genes and genomes on the Drosophila phylogeny.</title>
        <authorList>
            <consortium name="Drosophila 12 Genomes Consortium"/>
            <person name="Clark A.G."/>
            <person name="Eisen M.B."/>
            <person name="Smith D.R."/>
            <person name="Bergman C.M."/>
            <person name="Oliver B."/>
            <person name="Markow T.A."/>
            <person name="Kaufman T.C."/>
            <person name="Kellis M."/>
            <person name="Gelbart W."/>
            <person name="Iyer V.N."/>
            <person name="Pollard D.A."/>
            <person name="Sackton T.B."/>
            <person name="Larracuente A.M."/>
            <person name="Singh N.D."/>
            <person name="Abad J.P."/>
            <person name="Abt D.N."/>
            <person name="Adryan B."/>
            <person name="Aguade M."/>
            <person name="Akashi H."/>
            <person name="Anderson W.W."/>
            <person name="Aquadro C.F."/>
            <person name="Ardell D.H."/>
            <person name="Arguello R."/>
            <person name="Artieri C.G."/>
            <person name="Barbash D.A."/>
            <person name="Barker D."/>
            <person name="Barsanti P."/>
            <person name="Batterham P."/>
            <person name="Batzoglou S."/>
            <person name="Begun D."/>
            <person name="Bhutkar A."/>
            <person name="Blanco E."/>
            <person name="Bosak S.A."/>
            <person name="Bradley R.K."/>
            <person name="Brand A.D."/>
            <person name="Brent M.R."/>
            <person name="Brooks A.N."/>
            <person name="Brown R.H."/>
            <person name="Butlin R.K."/>
            <person name="Caggese C."/>
            <person name="Calvi B.R."/>
            <person name="Bernardo de Carvalho A."/>
            <person name="Caspi A."/>
            <person name="Castrezana S."/>
            <person name="Celniker S.E."/>
            <person name="Chang J.L."/>
            <person name="Chapple C."/>
            <person name="Chatterji S."/>
            <person name="Chinwalla A."/>
            <person name="Civetta A."/>
            <person name="Clifton S.W."/>
            <person name="Comeron J.M."/>
            <person name="Costello J.C."/>
            <person name="Coyne J.A."/>
            <person name="Daub J."/>
            <person name="David R.G."/>
            <person name="Delcher A.L."/>
            <person name="Delehaunty K."/>
            <person name="Do C.B."/>
            <person name="Ebling H."/>
            <person name="Edwards K."/>
            <person name="Eickbush T."/>
            <person name="Evans J.D."/>
            <person name="Filipski A."/>
            <person name="Findeiss S."/>
            <person name="Freyhult E."/>
            <person name="Fulton L."/>
            <person name="Fulton R."/>
            <person name="Garcia A.C."/>
            <person name="Gardiner A."/>
            <person name="Garfield D.A."/>
            <person name="Garvin B.E."/>
            <person name="Gibson G."/>
            <person name="Gilbert D."/>
            <person name="Gnerre S."/>
            <person name="Godfrey J."/>
            <person name="Good R."/>
            <person name="Gotea V."/>
            <person name="Gravely B."/>
            <person name="Greenberg A.J."/>
            <person name="Griffiths-Jones S."/>
            <person name="Gross S."/>
            <person name="Guigo R."/>
            <person name="Gustafson E.A."/>
            <person name="Haerty W."/>
            <person name="Hahn M.W."/>
            <person name="Halligan D.L."/>
            <person name="Halpern A.L."/>
            <person name="Halter G.M."/>
            <person name="Han M.V."/>
            <person name="Heger A."/>
            <person name="Hillier L."/>
            <person name="Hinrichs A.S."/>
            <person name="Holmes I."/>
            <person name="Hoskins R.A."/>
            <person name="Hubisz M.J."/>
            <person name="Hultmark D."/>
            <person name="Huntley M.A."/>
            <person name="Jaffe D.B."/>
            <person name="Jagadeeshan S."/>
            <person name="Jeck W.R."/>
            <person name="Johnson J."/>
            <person name="Jones C.D."/>
            <person name="Jordan W.C."/>
            <person name="Karpen G.H."/>
            <person name="Kataoka E."/>
            <person name="Keightley P.D."/>
            <person name="Kheradpour P."/>
            <person name="Kirkness E.F."/>
            <person name="Koerich L.B."/>
            <person name="Kristiansen K."/>
            <person name="Kudrna D."/>
            <person name="Kulathinal R.J."/>
            <person name="Kumar S."/>
            <person name="Kwok R."/>
            <person name="Lander E."/>
            <person name="Langley C.H."/>
            <person name="Lapoint R."/>
            <person name="Lazzaro B.P."/>
            <person name="Lee S.J."/>
            <person name="Levesque L."/>
            <person name="Li R."/>
            <person name="Lin C.F."/>
            <person name="Lin M.F."/>
            <person name="Lindblad-Toh K."/>
            <person name="Llopart A."/>
            <person name="Long M."/>
            <person name="Low L."/>
            <person name="Lozovsky E."/>
            <person name="Lu J."/>
            <person name="Luo M."/>
            <person name="Machado C.A."/>
            <person name="Makalowski W."/>
            <person name="Marzo M."/>
            <person name="Matsuda M."/>
            <person name="Matzkin L."/>
            <person name="McAllister B."/>
            <person name="McBride C.S."/>
            <person name="McKernan B."/>
            <person name="McKernan K."/>
            <person name="Mendez-Lago M."/>
            <person name="Minx P."/>
            <person name="Mollenhauer M.U."/>
            <person name="Montooth K."/>
            <person name="Mount S.M."/>
            <person name="Mu X."/>
            <person name="Myers E."/>
            <person name="Negre B."/>
            <person name="Newfeld S."/>
            <person name="Nielsen R."/>
            <person name="Noor M.A."/>
            <person name="O'Grady P."/>
            <person name="Pachter L."/>
            <person name="Papaceit M."/>
            <person name="Parisi M.J."/>
            <person name="Parisi M."/>
            <person name="Parts L."/>
            <person name="Pedersen J.S."/>
            <person name="Pesole G."/>
            <person name="Phillippy A.M."/>
            <person name="Ponting C.P."/>
            <person name="Pop M."/>
            <person name="Porcelli D."/>
            <person name="Powell J.R."/>
            <person name="Prohaska S."/>
            <person name="Pruitt K."/>
            <person name="Puig M."/>
            <person name="Quesneville H."/>
            <person name="Ram K.R."/>
            <person name="Rand D."/>
            <person name="Rasmussen M.D."/>
            <person name="Reed L.K."/>
            <person name="Reenan R."/>
            <person name="Reily A."/>
            <person name="Remington K.A."/>
            <person name="Rieger T.T."/>
            <person name="Ritchie M.G."/>
            <person name="Robin C."/>
            <person name="Rogers Y.H."/>
            <person name="Rohde C."/>
            <person name="Rozas J."/>
            <person name="Rubenfield M.J."/>
            <person name="Ruiz A."/>
            <person name="Russo S."/>
            <person name="Salzberg S.L."/>
            <person name="Sanchez-Gracia A."/>
            <person name="Saranga D.J."/>
            <person name="Sato H."/>
            <person name="Schaeffer S.W."/>
            <person name="Schatz M.C."/>
            <person name="Schlenke T."/>
            <person name="Schwartz R."/>
            <person name="Segarra C."/>
            <person name="Singh R.S."/>
            <person name="Sirot L."/>
            <person name="Sirota M."/>
            <person name="Sisneros N.B."/>
            <person name="Smith C.D."/>
            <person name="Smith T.F."/>
            <person name="Spieth J."/>
            <person name="Stage D.E."/>
            <person name="Stark A."/>
            <person name="Stephan W."/>
            <person name="Strausberg R.L."/>
            <person name="Strempel S."/>
            <person name="Sturgill D."/>
            <person name="Sutton G."/>
            <person name="Sutton G.G."/>
            <person name="Tao W."/>
            <person name="Teichmann S."/>
            <person name="Tobari Y.N."/>
            <person name="Tomimura Y."/>
            <person name="Tsolas J.M."/>
            <person name="Valente V.L."/>
            <person name="Venter E."/>
            <person name="Venter J.C."/>
            <person name="Vicario S."/>
            <person name="Vieira F.G."/>
            <person name="Vilella A.J."/>
            <person name="Villasante A."/>
            <person name="Walenz B."/>
            <person name="Wang J."/>
            <person name="Wasserman M."/>
            <person name="Watts T."/>
            <person name="Wilson D."/>
            <person name="Wilson R.K."/>
            <person name="Wing R.A."/>
            <person name="Wolfner M.F."/>
            <person name="Wong A."/>
            <person name="Wong G.K."/>
            <person name="Wu C.I."/>
            <person name="Wu G."/>
            <person name="Yamamoto D."/>
            <person name="Yang H.P."/>
            <person name="Yang S.P."/>
            <person name="Yorke J.A."/>
            <person name="Yoshida K."/>
            <person name="Zdobnov E."/>
            <person name="Zhang P."/>
            <person name="Zhang Y."/>
            <person name="Zimin A.V."/>
            <person name="Baldwin J."/>
            <person name="Abdouelleil A."/>
            <person name="Abdulkadir J."/>
            <person name="Abebe A."/>
            <person name="Abera B."/>
            <person name="Abreu J."/>
            <person name="Acer S.C."/>
            <person name="Aftuck L."/>
            <person name="Alexander A."/>
            <person name="An P."/>
            <person name="Anderson E."/>
            <person name="Anderson S."/>
            <person name="Arachi H."/>
            <person name="Azer M."/>
            <person name="Bachantsang P."/>
            <person name="Barry A."/>
            <person name="Bayul T."/>
            <person name="Berlin A."/>
            <person name="Bessette D."/>
            <person name="Bloom T."/>
            <person name="Blye J."/>
            <person name="Boguslavskiy L."/>
            <person name="Bonnet C."/>
            <person name="Boukhgalter B."/>
            <person name="Bourzgui I."/>
            <person name="Brown A."/>
            <person name="Cahill P."/>
            <person name="Channer S."/>
            <person name="Cheshatsang Y."/>
            <person name="Chuda L."/>
            <person name="Citroen M."/>
            <person name="Collymore A."/>
            <person name="Cooke P."/>
            <person name="Costello M."/>
            <person name="D'Aco K."/>
            <person name="Daza R."/>
            <person name="De Haan G."/>
            <person name="DeGray S."/>
            <person name="DeMaso C."/>
            <person name="Dhargay N."/>
            <person name="Dooley K."/>
            <person name="Dooley E."/>
            <person name="Doricent M."/>
            <person name="Dorje P."/>
            <person name="Dorjee K."/>
            <person name="Dupes A."/>
            <person name="Elong R."/>
            <person name="Falk J."/>
            <person name="Farina A."/>
            <person name="Faro S."/>
            <person name="Ferguson D."/>
            <person name="Fisher S."/>
            <person name="Foley C.D."/>
            <person name="Franke A."/>
            <person name="Friedrich D."/>
            <person name="Gadbois L."/>
            <person name="Gearin G."/>
            <person name="Gearin C.R."/>
            <person name="Giannoukos G."/>
            <person name="Goode T."/>
            <person name="Graham J."/>
            <person name="Grandbois E."/>
            <person name="Grewal S."/>
            <person name="Gyaltsen K."/>
            <person name="Hafez N."/>
            <person name="Hagos B."/>
            <person name="Hall J."/>
            <person name="Henson C."/>
            <person name="Hollinger A."/>
            <person name="Honan T."/>
            <person name="Huard M.D."/>
            <person name="Hughes L."/>
            <person name="Hurhula B."/>
            <person name="Husby M.E."/>
            <person name="Kamat A."/>
            <person name="Kanga B."/>
            <person name="Kashin S."/>
            <person name="Khazanovich D."/>
            <person name="Kisner P."/>
            <person name="Lance K."/>
            <person name="Lara M."/>
            <person name="Lee W."/>
            <person name="Lennon N."/>
            <person name="Letendre F."/>
            <person name="LeVine R."/>
            <person name="Lipovsky A."/>
            <person name="Liu X."/>
            <person name="Liu J."/>
            <person name="Liu S."/>
            <person name="Lokyitsang T."/>
            <person name="Lokyitsang Y."/>
            <person name="Lubonja R."/>
            <person name="Lui A."/>
            <person name="MacDonald P."/>
            <person name="Magnisalis V."/>
            <person name="Maru K."/>
            <person name="Matthews C."/>
            <person name="McCusker W."/>
            <person name="McDonough S."/>
            <person name="Mehta T."/>
            <person name="Meldrim J."/>
            <person name="Meneus L."/>
            <person name="Mihai O."/>
            <person name="Mihalev A."/>
            <person name="Mihova T."/>
            <person name="Mittelman R."/>
            <person name="Mlenga V."/>
            <person name="Montmayeur A."/>
            <person name="Mulrain L."/>
            <person name="Navidi A."/>
            <person name="Naylor J."/>
            <person name="Negash T."/>
            <person name="Nguyen T."/>
            <person name="Nguyen N."/>
            <person name="Nicol R."/>
            <person name="Norbu C."/>
            <person name="Norbu N."/>
            <person name="Novod N."/>
            <person name="O'Neill B."/>
            <person name="Osman S."/>
            <person name="Markiewicz E."/>
            <person name="Oyono O.L."/>
            <person name="Patti C."/>
            <person name="Phunkhang P."/>
            <person name="Pierre F."/>
            <person name="Priest M."/>
            <person name="Raghuraman S."/>
            <person name="Rege F."/>
            <person name="Reyes R."/>
            <person name="Rise C."/>
            <person name="Rogov P."/>
            <person name="Ross K."/>
            <person name="Ryan E."/>
            <person name="Settipalli S."/>
            <person name="Shea T."/>
            <person name="Sherpa N."/>
            <person name="Shi L."/>
            <person name="Shih D."/>
            <person name="Sparrow T."/>
            <person name="Spaulding J."/>
            <person name="Stalker J."/>
            <person name="Stange-Thomann N."/>
            <person name="Stavropoulos S."/>
            <person name="Stone C."/>
            <person name="Strader C."/>
            <person name="Tesfaye S."/>
            <person name="Thomson T."/>
            <person name="Thoulutsang Y."/>
            <person name="Thoulutsang D."/>
            <person name="Topham K."/>
            <person name="Topping I."/>
            <person name="Tsamla T."/>
            <person name="Vassiliev H."/>
            <person name="Vo A."/>
            <person name="Wangchuk T."/>
            <person name="Wangdi T."/>
            <person name="Weiand M."/>
            <person name="Wilkinson J."/>
            <person name="Wilson A."/>
            <person name="Yadav S."/>
            <person name="Young G."/>
            <person name="Yu Q."/>
            <person name="Zembek L."/>
            <person name="Zhong D."/>
            <person name="Zimmer A."/>
            <person name="Zwirko Z."/>
            <person name="Jaffe D.B."/>
            <person name="Alvarez P."/>
            <person name="Brockman W."/>
            <person name="Butler J."/>
            <person name="Chin C."/>
            <person name="Gnerre S."/>
            <person name="Grabherr M."/>
            <person name="Kleber M."/>
            <person name="Mauceli E."/>
            <person name="MacCallum I."/>
        </authorList>
    </citation>
    <scope>NUCLEOTIDE SEQUENCE [LARGE SCALE GENOMIC DNA]</scope>
    <source>
        <strain evidence="3 4">TSC#14021-0224.01</strain>
    </source>
</reference>
<proteinExistence type="inferred from homology"/>
<dbReference type="GO" id="GO:0032511">
    <property type="term" value="P:late endosome to vacuole transport via multivesicular body sorting pathway"/>
    <property type="evidence" value="ECO:0007669"/>
    <property type="project" value="TreeGrafter"/>
</dbReference>
<dbReference type="HOGENOM" id="CLU_044768_1_0_1"/>
<evidence type="ECO:0000256" key="1">
    <source>
        <dbReference type="ARBA" id="ARBA00006190"/>
    </source>
</evidence>
<comment type="similarity">
    <text evidence="1">Belongs to the SNF7 family.</text>
</comment>
<name>B3NIK7_DROER</name>
<dbReference type="Pfam" id="PF03357">
    <property type="entry name" value="Snf7"/>
    <property type="match status" value="1"/>
</dbReference>
<evidence type="ECO:0008006" key="5">
    <source>
        <dbReference type="Google" id="ProtNLM"/>
    </source>
</evidence>
<evidence type="ECO:0000256" key="2">
    <source>
        <dbReference type="SAM" id="Coils"/>
    </source>
</evidence>
<reference evidence="3 4" key="2">
    <citation type="journal article" date="2008" name="Bioinformatics">
        <title>Assembly reconciliation.</title>
        <authorList>
            <person name="Zimin A.V."/>
            <person name="Smith D.R."/>
            <person name="Sutton G."/>
            <person name="Yorke J.A."/>
        </authorList>
    </citation>
    <scope>NUCLEOTIDE SEQUENCE [LARGE SCALE GENOMIC DNA]</scope>
    <source>
        <strain evidence="3 4">TSC#14021-0224.01</strain>
    </source>
</reference>
<dbReference type="OrthoDB" id="10250120at2759"/>
<dbReference type="GO" id="GO:0006900">
    <property type="term" value="P:vesicle budding from membrane"/>
    <property type="evidence" value="ECO:0007669"/>
    <property type="project" value="TreeGrafter"/>
</dbReference>
<dbReference type="OMA" id="LQLQFMR"/>
<organism evidence="3 4">
    <name type="scientific">Drosophila erecta</name>
    <name type="common">Fruit fly</name>
    <dbReference type="NCBI Taxonomy" id="7220"/>
    <lineage>
        <taxon>Eukaryota</taxon>
        <taxon>Metazoa</taxon>
        <taxon>Ecdysozoa</taxon>
        <taxon>Arthropoda</taxon>
        <taxon>Hexapoda</taxon>
        <taxon>Insecta</taxon>
        <taxon>Pterygota</taxon>
        <taxon>Neoptera</taxon>
        <taxon>Endopterygota</taxon>
        <taxon>Diptera</taxon>
        <taxon>Brachycera</taxon>
        <taxon>Muscomorpha</taxon>
        <taxon>Ephydroidea</taxon>
        <taxon>Drosophilidae</taxon>
        <taxon>Drosophila</taxon>
        <taxon>Sophophora</taxon>
    </lineage>
</organism>
<dbReference type="PANTHER" id="PTHR22761">
    <property type="entry name" value="CHARGED MULTIVESICULAR BODY PROTEIN"/>
    <property type="match status" value="1"/>
</dbReference>
<gene>
    <name evidence="3" type="primary">Dere\GG13321</name>
    <name evidence="3" type="synonym">dere_GLEANR_13597</name>
    <name evidence="3" type="synonym">GG13321</name>
    <name evidence="3" type="ORF">Dere_GG13321</name>
</gene>
<feature type="coiled-coil region" evidence="2">
    <location>
        <begin position="246"/>
        <end position="280"/>
    </location>
</feature>
<sequence>MSLASGDRENEAGQFSFPASWQDNVRMKVQFAMFRSRHLDAEIYDAKMKFWMDLIAKYLNFSGRPNFSLRDLQQVFMRGDQLPACLDTVLSEMQHRKQIRSRSEFEHDPANSWSGWLVNSLVKRPLSWSWSKIKHSVVTEDLEASALIEWIHLDVLNNTCDLLTDKVLSENTGKLLHFNALKTLCKTHGVRIYSDKDLCLCLLALNVRQIVGLEFKVEKGIRQIHLIKIPRKEGDDLNISQEDQAVHNLQNTQAQLLKQLEDLEEEIKVNDDKVRQYLKENKRQMAKTYLRKRHLLEKNHERRSLALHNIESLLSSVDEAQNSGAVLDAYKIGSNTLKKVLSDSGLKYDNVDEVLADVRDTLDQHREVQDVMSNSVVEDVSQEDQLEQELRELCGESAPVTLSPLINNNKKAEVVITDEEMIAMLQDLEVEDGTVSHSSTKPFKMVQGL</sequence>
<keyword evidence="4" id="KW-1185">Reference proteome</keyword>
<dbReference type="AlphaFoldDB" id="B3NIK7"/>
<accession>B3NIK7</accession>
<evidence type="ECO:0000313" key="4">
    <source>
        <dbReference type="Proteomes" id="UP000008711"/>
    </source>
</evidence>
<dbReference type="InterPro" id="IPR005024">
    <property type="entry name" value="Snf7_fam"/>
</dbReference>
<dbReference type="EMBL" id="CH954178">
    <property type="protein sequence ID" value="EDV52503.1"/>
    <property type="molecule type" value="Genomic_DNA"/>
</dbReference>
<protein>
    <recommendedName>
        <fullName evidence="5">Charged multivesicular body protein 7</fullName>
    </recommendedName>
</protein>
<dbReference type="GO" id="GO:0000815">
    <property type="term" value="C:ESCRT III complex"/>
    <property type="evidence" value="ECO:0007669"/>
    <property type="project" value="TreeGrafter"/>
</dbReference>
<dbReference type="GO" id="GO:0005771">
    <property type="term" value="C:multivesicular body"/>
    <property type="evidence" value="ECO:0007669"/>
    <property type="project" value="TreeGrafter"/>
</dbReference>
<dbReference type="Proteomes" id="UP000008711">
    <property type="component" value="Unassembled WGS sequence"/>
</dbReference>
<dbReference type="Gene3D" id="6.10.140.1230">
    <property type="match status" value="1"/>
</dbReference>
<dbReference type="Pfam" id="PF25880">
    <property type="entry name" value="WHD_CHMP7_1st"/>
    <property type="match status" value="1"/>
</dbReference>
<keyword evidence="2" id="KW-0175">Coiled coil</keyword>
<dbReference type="eggNOG" id="KOG2911">
    <property type="taxonomic scope" value="Eukaryota"/>
</dbReference>
<dbReference type="GO" id="GO:0009898">
    <property type="term" value="C:cytoplasmic side of plasma membrane"/>
    <property type="evidence" value="ECO:0007669"/>
    <property type="project" value="TreeGrafter"/>
</dbReference>
<dbReference type="PhylomeDB" id="B3NIK7"/>